<gene>
    <name evidence="2" type="ORF">ATOP_15110</name>
</gene>
<organism evidence="2 3">
    <name type="scientific">Granulimonas faecalis</name>
    <dbReference type="NCBI Taxonomy" id="2894155"/>
    <lineage>
        <taxon>Bacteria</taxon>
        <taxon>Bacillati</taxon>
        <taxon>Actinomycetota</taxon>
        <taxon>Coriobacteriia</taxon>
        <taxon>Coriobacteriales</taxon>
        <taxon>Kribbibacteriaceae</taxon>
        <taxon>Granulimonas</taxon>
    </lineage>
</organism>
<dbReference type="NCBIfam" id="TIGR00762">
    <property type="entry name" value="DegV"/>
    <property type="match status" value="1"/>
</dbReference>
<comment type="caution">
    <text evidence="2">The sequence shown here is derived from an EMBL/GenBank/DDBJ whole genome shotgun (WGS) entry which is preliminary data.</text>
</comment>
<dbReference type="GO" id="GO:0008289">
    <property type="term" value="F:lipid binding"/>
    <property type="evidence" value="ECO:0007669"/>
    <property type="project" value="UniProtKB-KW"/>
</dbReference>
<dbReference type="PROSITE" id="PS51482">
    <property type="entry name" value="DEGV"/>
    <property type="match status" value="1"/>
</dbReference>
<dbReference type="Pfam" id="PF02645">
    <property type="entry name" value="DegV"/>
    <property type="match status" value="1"/>
</dbReference>
<dbReference type="InterPro" id="IPR050270">
    <property type="entry name" value="DegV_domain_contain"/>
</dbReference>
<proteinExistence type="predicted"/>
<dbReference type="EMBL" id="BQKC01000001">
    <property type="protein sequence ID" value="GJM55856.1"/>
    <property type="molecule type" value="Genomic_DNA"/>
</dbReference>
<dbReference type="AlphaFoldDB" id="A0AAV5B6H8"/>
<dbReference type="Gene3D" id="3.30.1180.10">
    <property type="match status" value="1"/>
</dbReference>
<dbReference type="InterPro" id="IPR043168">
    <property type="entry name" value="DegV_C"/>
</dbReference>
<sequence length="279" mass="29564">MAIRIITDSASDIAPSHPRVTVVPMTVTFGETEYRDGVDLDANGFYELLVEGDQVPTTSQISPGAFTQAFEEATADGNNVVCITISSRLSGTYQSACLAAEGFDSRVFVVDSRNVTVGESVLVHRALQLVDEGLSAGEVAERLNAEKGDVRLVALLDTLEYLRRGGRVSAASAAVGGMLSIKPVVAVRDGAVEVIGKARGSKNGHNLLVKEIQRGNGIDVSRPLALGYTGLDDTLLRKYIEDAGWLWEDLVEELPVHQVGPTIGTHAGPGAIAVAFFSD</sequence>
<dbReference type="Proteomes" id="UP001055025">
    <property type="component" value="Unassembled WGS sequence"/>
</dbReference>
<protein>
    <submittedName>
        <fullName evidence="2">DegV domain-containing protein</fullName>
    </submittedName>
</protein>
<keyword evidence="3" id="KW-1185">Reference proteome</keyword>
<evidence type="ECO:0000256" key="1">
    <source>
        <dbReference type="ARBA" id="ARBA00023121"/>
    </source>
</evidence>
<dbReference type="Gene3D" id="3.40.50.10170">
    <property type="match status" value="1"/>
</dbReference>
<dbReference type="RefSeq" id="WP_135978299.1">
    <property type="nucleotide sequence ID" value="NZ_BQKC01000001.1"/>
</dbReference>
<evidence type="ECO:0000313" key="2">
    <source>
        <dbReference type="EMBL" id="GJM55856.1"/>
    </source>
</evidence>
<reference evidence="2" key="1">
    <citation type="journal article" date="2022" name="Int. J. Syst. Evol. Microbiol.">
        <title>Granulimonas faecalis gen. nov., sp. nov., and Leptogranulimonas caecicola gen. nov., sp. nov., novel lactate-producing Atopobiaceae bacteria isolated from mouse intestines, and an emended description of the family Atopobiaceae.</title>
        <authorList>
            <person name="Morinaga K."/>
            <person name="Kusada H."/>
            <person name="Sakamoto S."/>
            <person name="Murakami T."/>
            <person name="Toyoda A."/>
            <person name="Mori H."/>
            <person name="Meng X.Y."/>
            <person name="Takashino M."/>
            <person name="Murotomi K."/>
            <person name="Tamaki H."/>
        </authorList>
    </citation>
    <scope>NUCLEOTIDE SEQUENCE</scope>
    <source>
        <strain evidence="2">OPF53</strain>
    </source>
</reference>
<accession>A0AAV5B6H8</accession>
<dbReference type="PANTHER" id="PTHR33434:SF2">
    <property type="entry name" value="FATTY ACID-BINDING PROTEIN TM_1468"/>
    <property type="match status" value="1"/>
</dbReference>
<evidence type="ECO:0000313" key="3">
    <source>
        <dbReference type="Proteomes" id="UP001055025"/>
    </source>
</evidence>
<dbReference type="SUPFAM" id="SSF82549">
    <property type="entry name" value="DAK1/DegV-like"/>
    <property type="match status" value="1"/>
</dbReference>
<dbReference type="PANTHER" id="PTHR33434">
    <property type="entry name" value="DEGV DOMAIN-CONTAINING PROTEIN DR_1986-RELATED"/>
    <property type="match status" value="1"/>
</dbReference>
<keyword evidence="1" id="KW-0446">Lipid-binding</keyword>
<name>A0AAV5B6H8_9ACTN</name>
<dbReference type="InterPro" id="IPR003797">
    <property type="entry name" value="DegV"/>
</dbReference>